<name>A0A0F9EEX1_9ZZZZ</name>
<proteinExistence type="predicted"/>
<reference evidence="1" key="1">
    <citation type="journal article" date="2015" name="Nature">
        <title>Complex archaea that bridge the gap between prokaryotes and eukaryotes.</title>
        <authorList>
            <person name="Spang A."/>
            <person name="Saw J.H."/>
            <person name="Jorgensen S.L."/>
            <person name="Zaremba-Niedzwiedzka K."/>
            <person name="Martijn J."/>
            <person name="Lind A.E."/>
            <person name="van Eijk R."/>
            <person name="Schleper C."/>
            <person name="Guy L."/>
            <person name="Ettema T.J."/>
        </authorList>
    </citation>
    <scope>NUCLEOTIDE SEQUENCE</scope>
</reference>
<protein>
    <submittedName>
        <fullName evidence="1">Uncharacterized protein</fullName>
    </submittedName>
</protein>
<evidence type="ECO:0000313" key="1">
    <source>
        <dbReference type="EMBL" id="KKL28401.1"/>
    </source>
</evidence>
<sequence length="56" mass="6411">MICTLREAMVAVEEGKKHWRDVLAGRVKPELPEKYTESSSVLRSMFIQGAVEEMDE</sequence>
<organism evidence="1">
    <name type="scientific">marine sediment metagenome</name>
    <dbReference type="NCBI Taxonomy" id="412755"/>
    <lineage>
        <taxon>unclassified sequences</taxon>
        <taxon>metagenomes</taxon>
        <taxon>ecological metagenomes</taxon>
    </lineage>
</organism>
<comment type="caution">
    <text evidence="1">The sequence shown here is derived from an EMBL/GenBank/DDBJ whole genome shotgun (WGS) entry which is preliminary data.</text>
</comment>
<gene>
    <name evidence="1" type="ORF">LCGC14_2375510</name>
</gene>
<dbReference type="AlphaFoldDB" id="A0A0F9EEX1"/>
<dbReference type="EMBL" id="LAZR01035111">
    <property type="protein sequence ID" value="KKL28401.1"/>
    <property type="molecule type" value="Genomic_DNA"/>
</dbReference>
<accession>A0A0F9EEX1</accession>